<sequence length="307" mass="34424">MWIALLGASAVMSLMGAIFYWLQFRRLRTENHEQLESYIGTKTEIGWSDSLVEKLDRASWAKALAPQLKRASVSLKPSEYGAVMFLSVVLITIFMYMGMKAPLWLSIIIGVGGVYIVSKAFLASRRLVYIQKLDDQLSEACRLLSSAARAGLSIPQGLGLVVKEMESPIKDELGSVVQELQLGRDLEVSLRELLNRVSSKDLKVFVNALVIQRRAGGDVSKVLSEMARTMEERKIIHKTIDASIAQSRYSAYLMPVISVFVVFVMSQMIDGFFDLFTTFWGIIVLIVFIGLQLLAFFIIKRIADIRV</sequence>
<evidence type="ECO:0000256" key="6">
    <source>
        <dbReference type="SAM" id="Phobius"/>
    </source>
</evidence>
<evidence type="ECO:0000256" key="2">
    <source>
        <dbReference type="ARBA" id="ARBA00022475"/>
    </source>
</evidence>
<reference evidence="8 9" key="1">
    <citation type="submission" date="2019-03" db="EMBL/GenBank/DDBJ databases">
        <title>Genomic Encyclopedia of Type Strains, Phase IV (KMG-IV): sequencing the most valuable type-strain genomes for metagenomic binning, comparative biology and taxonomic classification.</title>
        <authorList>
            <person name="Goeker M."/>
        </authorList>
    </citation>
    <scope>NUCLEOTIDE SEQUENCE [LARGE SCALE GENOMIC DNA]</scope>
    <source>
        <strain evidence="8 9">DSM 45707</strain>
    </source>
</reference>
<dbReference type="EMBL" id="SMAG01000004">
    <property type="protein sequence ID" value="TCS94262.1"/>
    <property type="molecule type" value="Genomic_DNA"/>
</dbReference>
<organism evidence="8 9">
    <name type="scientific">Hazenella coriacea</name>
    <dbReference type="NCBI Taxonomy" id="1179467"/>
    <lineage>
        <taxon>Bacteria</taxon>
        <taxon>Bacillati</taxon>
        <taxon>Bacillota</taxon>
        <taxon>Bacilli</taxon>
        <taxon>Bacillales</taxon>
        <taxon>Thermoactinomycetaceae</taxon>
        <taxon>Hazenella</taxon>
    </lineage>
</organism>
<feature type="transmembrane region" description="Helical" evidence="6">
    <location>
        <begin position="103"/>
        <end position="122"/>
    </location>
</feature>
<dbReference type="Gene3D" id="1.20.81.30">
    <property type="entry name" value="Type II secretion system (T2SS), domain F"/>
    <property type="match status" value="1"/>
</dbReference>
<comment type="caution">
    <text evidence="8">The sequence shown here is derived from an EMBL/GenBank/DDBJ whole genome shotgun (WGS) entry which is preliminary data.</text>
</comment>
<keyword evidence="5 6" id="KW-0472">Membrane</keyword>
<keyword evidence="3 6" id="KW-0812">Transmembrane</keyword>
<proteinExistence type="predicted"/>
<name>A0A4R3L4L8_9BACL</name>
<dbReference type="InterPro" id="IPR042094">
    <property type="entry name" value="T2SS_GspF_sf"/>
</dbReference>
<evidence type="ECO:0000313" key="9">
    <source>
        <dbReference type="Proteomes" id="UP000294937"/>
    </source>
</evidence>
<evidence type="ECO:0000256" key="5">
    <source>
        <dbReference type="ARBA" id="ARBA00023136"/>
    </source>
</evidence>
<evidence type="ECO:0000313" key="8">
    <source>
        <dbReference type="EMBL" id="TCS94262.1"/>
    </source>
</evidence>
<gene>
    <name evidence="8" type="ORF">EDD58_104131</name>
</gene>
<dbReference type="PANTHER" id="PTHR35007">
    <property type="entry name" value="INTEGRAL MEMBRANE PROTEIN-RELATED"/>
    <property type="match status" value="1"/>
</dbReference>
<comment type="subcellular location">
    <subcellularLocation>
        <location evidence="1">Cell membrane</location>
        <topology evidence="1">Multi-pass membrane protein</topology>
    </subcellularLocation>
</comment>
<evidence type="ECO:0000256" key="4">
    <source>
        <dbReference type="ARBA" id="ARBA00022989"/>
    </source>
</evidence>
<feature type="transmembrane region" description="Helical" evidence="6">
    <location>
        <begin position="80"/>
        <end position="97"/>
    </location>
</feature>
<keyword evidence="4 6" id="KW-1133">Transmembrane helix</keyword>
<evidence type="ECO:0000256" key="3">
    <source>
        <dbReference type="ARBA" id="ARBA00022692"/>
    </source>
</evidence>
<keyword evidence="2" id="KW-1003">Cell membrane</keyword>
<dbReference type="PANTHER" id="PTHR35007:SF1">
    <property type="entry name" value="PILUS ASSEMBLY PROTEIN"/>
    <property type="match status" value="1"/>
</dbReference>
<dbReference type="RefSeq" id="WP_165875906.1">
    <property type="nucleotide sequence ID" value="NZ_SMAG01000004.1"/>
</dbReference>
<dbReference type="Proteomes" id="UP000294937">
    <property type="component" value="Unassembled WGS sequence"/>
</dbReference>
<feature type="transmembrane region" description="Helical" evidence="6">
    <location>
        <begin position="6"/>
        <end position="22"/>
    </location>
</feature>
<dbReference type="Pfam" id="PF00482">
    <property type="entry name" value="T2SSF"/>
    <property type="match status" value="1"/>
</dbReference>
<dbReference type="GO" id="GO:0005886">
    <property type="term" value="C:plasma membrane"/>
    <property type="evidence" value="ECO:0007669"/>
    <property type="project" value="UniProtKB-SubCell"/>
</dbReference>
<feature type="transmembrane region" description="Helical" evidence="6">
    <location>
        <begin position="275"/>
        <end position="299"/>
    </location>
</feature>
<dbReference type="AlphaFoldDB" id="A0A4R3L4L8"/>
<evidence type="ECO:0000259" key="7">
    <source>
        <dbReference type="Pfam" id="PF00482"/>
    </source>
</evidence>
<protein>
    <submittedName>
        <fullName evidence="8">Tight adherence protein B</fullName>
    </submittedName>
</protein>
<feature type="domain" description="Type II secretion system protein GspF" evidence="7">
    <location>
        <begin position="140"/>
        <end position="265"/>
    </location>
</feature>
<dbReference type="InterPro" id="IPR018076">
    <property type="entry name" value="T2SS_GspF_dom"/>
</dbReference>
<accession>A0A4R3L4L8</accession>
<feature type="transmembrane region" description="Helical" evidence="6">
    <location>
        <begin position="249"/>
        <end position="269"/>
    </location>
</feature>
<evidence type="ECO:0000256" key="1">
    <source>
        <dbReference type="ARBA" id="ARBA00004651"/>
    </source>
</evidence>
<keyword evidence="9" id="KW-1185">Reference proteome</keyword>